<accession>A0A0F0LA05</accession>
<dbReference type="InterPro" id="IPR010427">
    <property type="entry name" value="DUF1023"/>
</dbReference>
<evidence type="ECO:0000313" key="3">
    <source>
        <dbReference type="Proteomes" id="UP000033640"/>
    </source>
</evidence>
<evidence type="ECO:0000313" key="2">
    <source>
        <dbReference type="EMBL" id="KJL29509.1"/>
    </source>
</evidence>
<name>A0A0F0LA05_9MICO</name>
<dbReference type="AlphaFoldDB" id="A0A0F0LA05"/>
<feature type="domain" description="DUF1023" evidence="1">
    <location>
        <begin position="292"/>
        <end position="456"/>
    </location>
</feature>
<dbReference type="EMBL" id="JYIW01000023">
    <property type="protein sequence ID" value="KJL29509.1"/>
    <property type="molecule type" value="Genomic_DNA"/>
</dbReference>
<proteinExistence type="predicted"/>
<dbReference type="InterPro" id="IPR029058">
    <property type="entry name" value="AB_hydrolase_fold"/>
</dbReference>
<dbReference type="ESTHER" id="9mico-a0a0f0la05">
    <property type="family name" value="Duf_1023"/>
</dbReference>
<comment type="caution">
    <text evidence="2">The sequence shown here is derived from an EMBL/GenBank/DDBJ whole genome shotgun (WGS) entry which is preliminary data.</text>
</comment>
<dbReference type="RefSeq" id="WP_045278931.1">
    <property type="nucleotide sequence ID" value="NZ_JYIW01000023.1"/>
</dbReference>
<gene>
    <name evidence="2" type="ORF">RS83_01526</name>
</gene>
<protein>
    <recommendedName>
        <fullName evidence="1">DUF1023 domain-containing protein</fullName>
    </recommendedName>
</protein>
<reference evidence="2 3" key="1">
    <citation type="submission" date="2015-02" db="EMBL/GenBank/DDBJ databases">
        <title>Draft genome sequences of ten Microbacterium spp. with emphasis on heavy metal contaminated environments.</title>
        <authorList>
            <person name="Corretto E."/>
        </authorList>
    </citation>
    <scope>NUCLEOTIDE SEQUENCE [LARGE SCALE GENOMIC DNA]</scope>
    <source>
        <strain evidence="2 3">BEL4b</strain>
    </source>
</reference>
<evidence type="ECO:0000259" key="1">
    <source>
        <dbReference type="Pfam" id="PF06259"/>
    </source>
</evidence>
<dbReference type="Proteomes" id="UP000033640">
    <property type="component" value="Unassembled WGS sequence"/>
</dbReference>
<sequence>MALTSPNRGYPLERLEGNSGSMSFWSSLFTRVGDRLGDLRTAVQSANDLPGLGRAVTAVRVEASDLSALLPADIAEAELLAGVMQRYADAFDANAKPANDLIDDIETAHAEWSRLNLAADHAGRAAMAAASGDDQSEIDDTNDAVTDAIGDRDAAKDALDELWTQYEKYYGDWDAAYGAALAELAGGGGTVLTTAARDLLDELLAASSPEDVLRLWLENPELQQEIIDSHPDIIGNLDGIPWDVRATVNAARLNELLETEPEGPHRDELEAIVRALNAGGVPAPNLISFDPDGSEQVTAALAYGDLSTASEINTLIPGMKGNVEDLLSWGESAKALNLSVGEGSATVVWFGYDTPELLEEPSMDRAEDGAAALRSYLLALRALSPDADVNVIAHSYGSTTAALAIGSQPDGLGVTSFIAVGSAGFPNDPTVVENLTNGSPPQIYATISEDDAVARVGRATAPGHPVSPERLPGTTVFDSDGGVDASGGTLPSATGHDALGPGAYLEPGSESFYNVSEIIQTGQPGTERGGEGSTQGFWDENNWWISDEYALIDF</sequence>
<dbReference type="Gene3D" id="3.40.50.1820">
    <property type="entry name" value="alpha/beta hydrolase"/>
    <property type="match status" value="1"/>
</dbReference>
<dbReference type="Pfam" id="PF06259">
    <property type="entry name" value="Abhydrolase_8"/>
    <property type="match status" value="1"/>
</dbReference>
<dbReference type="SUPFAM" id="SSF53474">
    <property type="entry name" value="alpha/beta-Hydrolases"/>
    <property type="match status" value="1"/>
</dbReference>
<dbReference type="PATRIC" id="fig|82380.11.peg.1564"/>
<organism evidence="2 3">
    <name type="scientific">Microbacterium oxydans</name>
    <dbReference type="NCBI Taxonomy" id="82380"/>
    <lineage>
        <taxon>Bacteria</taxon>
        <taxon>Bacillati</taxon>
        <taxon>Actinomycetota</taxon>
        <taxon>Actinomycetes</taxon>
        <taxon>Micrococcales</taxon>
        <taxon>Microbacteriaceae</taxon>
        <taxon>Microbacterium</taxon>
    </lineage>
</organism>
<dbReference type="OrthoDB" id="3259161at2"/>